<evidence type="ECO:0000313" key="2">
    <source>
        <dbReference type="EMBL" id="LAB51982.1"/>
    </source>
</evidence>
<reference evidence="2" key="1">
    <citation type="submission" date="2017-07" db="EMBL/GenBank/DDBJ databases">
        <authorList>
            <person name="Mikheyev A."/>
            <person name="Grau M."/>
        </authorList>
    </citation>
    <scope>NUCLEOTIDE SEQUENCE</scope>
    <source>
        <tissue evidence="2">Venom_gland</tissue>
    </source>
</reference>
<proteinExistence type="predicted"/>
<organism evidence="2">
    <name type="scientific">Micrurus surinamensis</name>
    <name type="common">Surinam coral snake</name>
    <dbReference type="NCBI Taxonomy" id="129470"/>
    <lineage>
        <taxon>Eukaryota</taxon>
        <taxon>Metazoa</taxon>
        <taxon>Chordata</taxon>
        <taxon>Craniata</taxon>
        <taxon>Vertebrata</taxon>
        <taxon>Euteleostomi</taxon>
        <taxon>Lepidosauria</taxon>
        <taxon>Squamata</taxon>
        <taxon>Bifurcata</taxon>
        <taxon>Unidentata</taxon>
        <taxon>Episquamata</taxon>
        <taxon>Toxicofera</taxon>
        <taxon>Serpentes</taxon>
        <taxon>Colubroidea</taxon>
        <taxon>Elapidae</taxon>
        <taxon>Elapinae</taxon>
        <taxon>Micrurus</taxon>
    </lineage>
</organism>
<evidence type="ECO:0000256" key="1">
    <source>
        <dbReference type="SAM" id="MobiDB-lite"/>
    </source>
</evidence>
<reference evidence="2" key="2">
    <citation type="submission" date="2017-11" db="EMBL/GenBank/DDBJ databases">
        <title>Coralsnake Venomics: Analyses of Venom Gland Transcriptomes and Proteomes of Six Brazilian Taxa.</title>
        <authorList>
            <person name="Aird S.D."/>
            <person name="Jorge da Silva N."/>
            <person name="Qiu L."/>
            <person name="Villar-Briones A."/>
            <person name="Aparecida-Saddi V."/>
            <person name="Campos-Telles M.P."/>
            <person name="Grau M."/>
            <person name="Mikheyev A.S."/>
        </authorList>
    </citation>
    <scope>NUCLEOTIDE SEQUENCE</scope>
    <source>
        <tissue evidence="2">Venom_gland</tissue>
    </source>
</reference>
<accession>A0A2D4P1Y9</accession>
<dbReference type="AlphaFoldDB" id="A0A2D4P1Y9"/>
<feature type="region of interest" description="Disordered" evidence="1">
    <location>
        <begin position="120"/>
        <end position="146"/>
    </location>
</feature>
<name>A0A2D4P1Y9_MICSU</name>
<dbReference type="EMBL" id="IACN01042615">
    <property type="protein sequence ID" value="LAB51982.1"/>
    <property type="molecule type" value="Transcribed_RNA"/>
</dbReference>
<sequence>MQVENSIYLRKFFWKWKKSNGHISFNPILLGHNLHHSIRLGLSFLNSQKVTSMSNQRIKQPSWLAIQPGYGHSLLLTKPKNLQNQSIQTLPYSSNLSQMTGRQCVTSKLGHKIVRATKSTNLSSTKLVPNDEDNPGQHKPAGSKNISALLHFQNQNLTDL</sequence>
<protein>
    <submittedName>
        <fullName evidence="2">Uncharacterized protein</fullName>
    </submittedName>
</protein>